<reference evidence="6" key="1">
    <citation type="submission" date="2017-06" db="EMBL/GenBank/DDBJ databases">
        <authorList>
            <person name="Cremers G."/>
        </authorList>
    </citation>
    <scope>NUCLEOTIDE SEQUENCE [LARGE SCALE GENOMIC DNA]</scope>
</reference>
<dbReference type="GO" id="GO:0000160">
    <property type="term" value="P:phosphorelay signal transduction system"/>
    <property type="evidence" value="ECO:0007669"/>
    <property type="project" value="InterPro"/>
</dbReference>
<evidence type="ECO:0000313" key="5">
    <source>
        <dbReference type="EMBL" id="SNQ60545.1"/>
    </source>
</evidence>
<dbReference type="PROSITE" id="PS50110">
    <property type="entry name" value="RESPONSE_REGULATORY"/>
    <property type="match status" value="1"/>
</dbReference>
<keyword evidence="6" id="KW-1185">Reference proteome</keyword>
<dbReference type="SUPFAM" id="SSF52172">
    <property type="entry name" value="CheY-like"/>
    <property type="match status" value="1"/>
</dbReference>
<feature type="region of interest" description="Disordered" evidence="3">
    <location>
        <begin position="1"/>
        <end position="24"/>
    </location>
</feature>
<dbReference type="InterPro" id="IPR050595">
    <property type="entry name" value="Bact_response_regulator"/>
</dbReference>
<dbReference type="PANTHER" id="PTHR44591:SF23">
    <property type="entry name" value="CHEY SUBFAMILY"/>
    <property type="match status" value="1"/>
</dbReference>
<feature type="region of interest" description="Disordered" evidence="3">
    <location>
        <begin position="158"/>
        <end position="181"/>
    </location>
</feature>
<dbReference type="OrthoDB" id="115915at2157"/>
<feature type="modified residue" description="4-aspartylphosphate" evidence="2">
    <location>
        <position position="81"/>
    </location>
</feature>
<dbReference type="CDD" id="cd17546">
    <property type="entry name" value="REC_hyHK_CKI1_RcsC-like"/>
    <property type="match status" value="1"/>
</dbReference>
<evidence type="ECO:0000259" key="4">
    <source>
        <dbReference type="PROSITE" id="PS50110"/>
    </source>
</evidence>
<evidence type="ECO:0000256" key="1">
    <source>
        <dbReference type="ARBA" id="ARBA00022553"/>
    </source>
</evidence>
<protein>
    <recommendedName>
        <fullName evidence="4">Response regulatory domain-containing protein</fullName>
    </recommendedName>
</protein>
<feature type="compositionally biased region" description="Basic and acidic residues" evidence="3">
    <location>
        <begin position="11"/>
        <end position="24"/>
    </location>
</feature>
<proteinExistence type="predicted"/>
<dbReference type="SMART" id="SM00448">
    <property type="entry name" value="REC"/>
    <property type="match status" value="1"/>
</dbReference>
<name>A0A284VMP0_9EURY</name>
<feature type="domain" description="Response regulatory" evidence="4">
    <location>
        <begin position="30"/>
        <end position="145"/>
    </location>
</feature>
<dbReference type="Pfam" id="PF00072">
    <property type="entry name" value="Response_reg"/>
    <property type="match status" value="1"/>
</dbReference>
<dbReference type="Proteomes" id="UP000218615">
    <property type="component" value="Unassembled WGS sequence"/>
</dbReference>
<dbReference type="InterPro" id="IPR011006">
    <property type="entry name" value="CheY-like_superfamily"/>
</dbReference>
<evidence type="ECO:0000256" key="2">
    <source>
        <dbReference type="PROSITE-ProRule" id="PRU00169"/>
    </source>
</evidence>
<accession>A0A284VMP0</accession>
<evidence type="ECO:0000256" key="3">
    <source>
        <dbReference type="SAM" id="MobiDB-lite"/>
    </source>
</evidence>
<dbReference type="Gene3D" id="3.40.50.2300">
    <property type="match status" value="1"/>
</dbReference>
<dbReference type="EMBL" id="FZMP01000098">
    <property type="protein sequence ID" value="SNQ60545.1"/>
    <property type="molecule type" value="Genomic_DNA"/>
</dbReference>
<dbReference type="RefSeq" id="WP_096204944.1">
    <property type="nucleotide sequence ID" value="NZ_FZMP01000098.1"/>
</dbReference>
<dbReference type="AlphaFoldDB" id="A0A284VMP0"/>
<keyword evidence="1 2" id="KW-0597">Phosphoprotein</keyword>
<organism evidence="5 6">
    <name type="scientific">Candidatus Methanoperedens nitratireducens</name>
    <dbReference type="NCBI Taxonomy" id="1392998"/>
    <lineage>
        <taxon>Archaea</taxon>
        <taxon>Methanobacteriati</taxon>
        <taxon>Methanobacteriota</taxon>
        <taxon>Stenosarchaea group</taxon>
        <taxon>Methanomicrobia</taxon>
        <taxon>Methanosarcinales</taxon>
        <taxon>ANME-2 cluster</taxon>
        <taxon>Candidatus Methanoperedentaceae</taxon>
        <taxon>Candidatus Methanoperedens</taxon>
    </lineage>
</organism>
<gene>
    <name evidence="5" type="ORF">MNV_1870007</name>
</gene>
<sequence length="181" mass="19761">MSNTYSSDTATEERKESGQHFHHPEGHGECILVVDDDAAIREITSSILDTHGYRAITACDGADAIEVYKQNRDKVRAILMDMIMPVMDGIESIQVLSKDYPAVKIIAVSGLIKKDKLSLVLDSVQAFLPKPYTSGKLLDIIHKVLSTDTEDNMGAFNSPLSDSTNKSCTTPPSSGTPLFFL</sequence>
<dbReference type="InterPro" id="IPR001789">
    <property type="entry name" value="Sig_transdc_resp-reg_receiver"/>
</dbReference>
<dbReference type="PANTHER" id="PTHR44591">
    <property type="entry name" value="STRESS RESPONSE REGULATOR PROTEIN 1"/>
    <property type="match status" value="1"/>
</dbReference>
<evidence type="ECO:0000313" key="6">
    <source>
        <dbReference type="Proteomes" id="UP000218615"/>
    </source>
</evidence>